<dbReference type="InterPro" id="IPR049577">
    <property type="entry name" value="GMPP_N"/>
</dbReference>
<organism evidence="3 4">
    <name type="scientific">Zunongwangia mangrovi</name>
    <dbReference type="NCBI Taxonomy" id="1334022"/>
    <lineage>
        <taxon>Bacteria</taxon>
        <taxon>Pseudomonadati</taxon>
        <taxon>Bacteroidota</taxon>
        <taxon>Flavobacteriia</taxon>
        <taxon>Flavobacteriales</taxon>
        <taxon>Flavobacteriaceae</taxon>
        <taxon>Zunongwangia</taxon>
    </lineage>
</organism>
<name>A0A1I1D6W3_9FLAO</name>
<dbReference type="Proteomes" id="UP000199438">
    <property type="component" value="Unassembled WGS sequence"/>
</dbReference>
<feature type="domain" description="MannoseP isomerase/GMP-like beta-helix" evidence="2">
    <location>
        <begin position="276"/>
        <end position="324"/>
    </location>
</feature>
<dbReference type="GO" id="GO:0009298">
    <property type="term" value="P:GDP-mannose biosynthetic process"/>
    <property type="evidence" value="ECO:0007669"/>
    <property type="project" value="TreeGrafter"/>
</dbReference>
<dbReference type="Gene3D" id="3.90.550.10">
    <property type="entry name" value="Spore Coat Polysaccharide Biosynthesis Protein SpsA, Chain A"/>
    <property type="match status" value="1"/>
</dbReference>
<sequence length="333" mass="37351">MSATYHVILTGGVGSRLWPLSRKSRPKQYLEIFKNDSLFELAVKRNQKFSDGLIVVGNKDNRSLSINSLEKLQIEKYYEIVEATPRNTAPAIAFSAFQVNPDDILVVTPADHIIKADENYDKAVSKAVKLAEEGNIVTFGVKPTRPETGYGYIESEGQSVLSFREKPNLETAKEFLHRGNFLWNSGMFCFKAGVFLSELEKYEPKVYKSSKEAFEKSQEGKLDEALSMEIPSISVDYAVMERSELIKVVNAEFEWSDMGSFEAVYDYFVESGYPTDADGNMVIGSDKFTAFVGMKNSILVNTKDAILILAKEASQDVKGVYQQLVDEKSELIQ</sequence>
<evidence type="ECO:0000259" key="2">
    <source>
        <dbReference type="Pfam" id="PF22640"/>
    </source>
</evidence>
<dbReference type="STRING" id="1334022.SAMN04487907_101147"/>
<keyword evidence="3" id="KW-0808">Transferase</keyword>
<dbReference type="RefSeq" id="WP_092539486.1">
    <property type="nucleotide sequence ID" value="NZ_FOKV01000001.1"/>
</dbReference>
<dbReference type="EMBL" id="FOKV01000001">
    <property type="protein sequence ID" value="SFB70112.1"/>
    <property type="molecule type" value="Genomic_DNA"/>
</dbReference>
<dbReference type="AlphaFoldDB" id="A0A1I1D6W3"/>
<dbReference type="GO" id="GO:0004475">
    <property type="term" value="F:mannose-1-phosphate guanylyltransferase (GTP) activity"/>
    <property type="evidence" value="ECO:0007669"/>
    <property type="project" value="InterPro"/>
</dbReference>
<gene>
    <name evidence="3" type="ORF">SAMN04487907_101147</name>
</gene>
<dbReference type="Pfam" id="PF22640">
    <property type="entry name" value="ManC_GMP_beta-helix"/>
    <property type="match status" value="1"/>
</dbReference>
<dbReference type="InterPro" id="IPR051161">
    <property type="entry name" value="Mannose-6P_isomerase_type2"/>
</dbReference>
<feature type="domain" description="Nucleotidyl transferase" evidence="1">
    <location>
        <begin position="7"/>
        <end position="267"/>
    </location>
</feature>
<dbReference type="SUPFAM" id="SSF53448">
    <property type="entry name" value="Nucleotide-diphospho-sugar transferases"/>
    <property type="match status" value="1"/>
</dbReference>
<evidence type="ECO:0000313" key="3">
    <source>
        <dbReference type="EMBL" id="SFB70112.1"/>
    </source>
</evidence>
<proteinExistence type="predicted"/>
<keyword evidence="4" id="KW-1185">Reference proteome</keyword>
<dbReference type="Pfam" id="PF00483">
    <property type="entry name" value="NTP_transferase"/>
    <property type="match status" value="1"/>
</dbReference>
<dbReference type="PANTHER" id="PTHR46390">
    <property type="entry name" value="MANNOSE-1-PHOSPHATE GUANYLYLTRANSFERASE"/>
    <property type="match status" value="1"/>
</dbReference>
<protein>
    <submittedName>
        <fullName evidence="3">Mannose-1-phosphate guanylyltransferase</fullName>
    </submittedName>
</protein>
<dbReference type="OrthoDB" id="9806359at2"/>
<dbReference type="InterPro" id="IPR054566">
    <property type="entry name" value="ManC/GMP-like_b-helix"/>
</dbReference>
<accession>A0A1I1D6W3</accession>
<reference evidence="4" key="1">
    <citation type="submission" date="2016-10" db="EMBL/GenBank/DDBJ databases">
        <authorList>
            <person name="Varghese N."/>
            <person name="Submissions S."/>
        </authorList>
    </citation>
    <scope>NUCLEOTIDE SEQUENCE [LARGE SCALE GENOMIC DNA]</scope>
    <source>
        <strain evidence="4">DSM 24499</strain>
    </source>
</reference>
<keyword evidence="3" id="KW-0548">Nucleotidyltransferase</keyword>
<evidence type="ECO:0000259" key="1">
    <source>
        <dbReference type="Pfam" id="PF00483"/>
    </source>
</evidence>
<dbReference type="PANTHER" id="PTHR46390:SF1">
    <property type="entry name" value="MANNOSE-1-PHOSPHATE GUANYLYLTRANSFERASE"/>
    <property type="match status" value="1"/>
</dbReference>
<dbReference type="CDD" id="cd02509">
    <property type="entry name" value="GDP-M1P_Guanylyltransferase"/>
    <property type="match status" value="1"/>
</dbReference>
<evidence type="ECO:0000313" key="4">
    <source>
        <dbReference type="Proteomes" id="UP000199438"/>
    </source>
</evidence>
<dbReference type="InterPro" id="IPR005835">
    <property type="entry name" value="NTP_transferase_dom"/>
</dbReference>
<dbReference type="SUPFAM" id="SSF159283">
    <property type="entry name" value="Guanosine diphospho-D-mannose pyrophosphorylase/mannose-6-phosphate isomerase linker domain"/>
    <property type="match status" value="1"/>
</dbReference>
<dbReference type="InterPro" id="IPR029044">
    <property type="entry name" value="Nucleotide-diphossugar_trans"/>
</dbReference>